<feature type="compositionally biased region" description="Polar residues" evidence="1">
    <location>
        <begin position="1341"/>
        <end position="1351"/>
    </location>
</feature>
<reference evidence="2" key="1">
    <citation type="submission" date="2020-09" db="EMBL/GenBank/DDBJ databases">
        <title>Whole genome shotgun sequence of Streptomyces xanthophaeus NBRC 12829.</title>
        <authorList>
            <person name="Komaki H."/>
            <person name="Tamura T."/>
        </authorList>
    </citation>
    <scope>NUCLEOTIDE SEQUENCE</scope>
    <source>
        <strain evidence="2">NBRC 12829</strain>
    </source>
</reference>
<organism evidence="2 3">
    <name type="scientific">Streptomyces xanthophaeus</name>
    <dbReference type="NCBI Taxonomy" id="67385"/>
    <lineage>
        <taxon>Bacteria</taxon>
        <taxon>Bacillati</taxon>
        <taxon>Actinomycetota</taxon>
        <taxon>Actinomycetes</taxon>
        <taxon>Kitasatosporales</taxon>
        <taxon>Streptomycetaceae</taxon>
        <taxon>Streptomyces</taxon>
    </lineage>
</organism>
<dbReference type="RefSeq" id="WP_031149188.1">
    <property type="nucleotide sequence ID" value="NZ_BNEE01000006.1"/>
</dbReference>
<comment type="caution">
    <text evidence="2">The sequence shown here is derived from an EMBL/GenBank/DDBJ whole genome shotgun (WGS) entry which is preliminary data.</text>
</comment>
<gene>
    <name evidence="2" type="ORF">Sxan_39190</name>
</gene>
<dbReference type="SUPFAM" id="SSF55874">
    <property type="entry name" value="ATPase domain of HSP90 chaperone/DNA topoisomerase II/histidine kinase"/>
    <property type="match status" value="1"/>
</dbReference>
<keyword evidence="3" id="KW-1185">Reference proteome</keyword>
<dbReference type="Proteomes" id="UP000600026">
    <property type="component" value="Unassembled WGS sequence"/>
</dbReference>
<protein>
    <recommendedName>
        <fullName evidence="4">Protein NO VEIN C-terminal domain-containing protein</fullName>
    </recommendedName>
</protein>
<evidence type="ECO:0000313" key="3">
    <source>
        <dbReference type="Proteomes" id="UP000600026"/>
    </source>
</evidence>
<dbReference type="InterPro" id="IPR036890">
    <property type="entry name" value="HATPase_C_sf"/>
</dbReference>
<dbReference type="EMBL" id="BNEE01000006">
    <property type="protein sequence ID" value="GHI86555.1"/>
    <property type="molecule type" value="Genomic_DNA"/>
</dbReference>
<evidence type="ECO:0000313" key="2">
    <source>
        <dbReference type="EMBL" id="GHI86555.1"/>
    </source>
</evidence>
<dbReference type="OrthoDB" id="9802640at2"/>
<sequence>MGAERAESSAAEVACAVQAAEELFEREGLAGGAEVAEPVGPEATCAAVERLGQLFAGLPGMMRFGLRQQRDNAGDLSTDPLQGLSEIVQNADDLRASQVRILVRETELLVAHDGSPVRLPDVMALAMPWLTSKADDPDATGRFGIGLMTLRRLSPVLEVFCDFYRVRIGDPDVSLADPFPVPGPFAEDGWTVLRIPLAAPTEVQGGDVDDWLNTWGDEALLFLDHVRTVLHQREDGSVRSQLALKWTERGTYEATVDGRDTMVGVRTAQATDGTSWQVSRATVPSPPDVPRIRKAAGETTGLAVALPLQQAVDRGVPGQVHVGLPVIELGLPLRVSAQFDPNPSRQQLNDTSWNGALRPLLADLWAAAMIRQLRLDPAVAWQCLPLPEDVQAPKGPVRKLEKQLLTLAREKVSHELRLQTVSHGDLGLADLAVCDEALASVLSESEIAQVARRTAVLPQSARDGAGRWQDLLRDWAGHGGAAPAAVSVPMALHTLLGDESRSPEATVALAAVAIANNETFALRWNDWLVDASGARHGLPTTGAAEVFTDKAQGLSKVLGLGRALHSAFLAENPAAGKVRTWLSQQKVFVTGADPVPAIRLLAARGANGSAAPLFLEDDQLVALRNGFLHVPEKERERLGRDAGRAILLQGRRFGPKGHREDAKVKVRPAEAYLPARLDSVDREDSFETAAGAAVGLAWLLPRYAKVLPGAGTGLGARAFFHLLGAEKGPRLRPHPGTEHRFNASFPNEGLPARITGGPSERLKDLQSRSATYTLADCDSPDLMAVIRNIAAEPDEHVRRRRAAALLRVLGRGWGVLSEHRKVRAVYDYQQWIARGETDGFWLWKLKTTAWLDNQVGVPTAPSQLRERTTSTVAVYGTDSTGFLHPELQQAVGRRGEVLVALGVTGEPGIDDLLESLRRLRGKEGDGPDHPAAQLLYRALAERLAAHRGKDAPQVTATVVRAFAQDRGLVLTSLGWRRPAECLRGLPVFGRWAGFAPSFKGSDGFWETLGVPEAGVEDAVRVVREVAREAKQERGPQASVDPESETVMLQTLQMLAQMASGRPDSVTASLLGKLPLRTSKGWTTKRPVYAADAMLAEALGSQIPVWLPGAELEQFRALLGPLRVVELGAKSVTFSPSEDAPIDEDATALARSALALLREDLQRNALSAARSLDCSWEDLVDVSVRFTSSLECVVTLPGGESARGQVRTALDLQSRTLWTVDPSLLGRPSEVGRAIATRFTQDRREVANSWAAAYDEAERGRAAVLLRLAEEQVERDQAATDAELDLRLASMEQDLKQAQTKAAARPPARPSPSPPSAHQVPHVPVPAPREFVDPAAVRLVSTRRTTQVTPSSDVGVAGSGGQAPARSGLAQPAPVPVVPGPRPMPPAHDVDRQERVALDLLRKVLGAEEEPEWLRDLRAQHGVGADAVDGLGRFYELKTTYGPEQDTVTLTAAECERAASGDAFFLVVASGLVAGSEPTLRLIPDPLSQLRIRPTGNVLLSGIKKTGSLVLTFGPGEQPS</sequence>
<evidence type="ECO:0000256" key="1">
    <source>
        <dbReference type="SAM" id="MobiDB-lite"/>
    </source>
</evidence>
<name>A0A919LD13_9ACTN</name>
<proteinExistence type="predicted"/>
<dbReference type="NCBIfam" id="NF047352">
    <property type="entry name" value="P_loop_sacsin"/>
    <property type="match status" value="1"/>
</dbReference>
<feature type="region of interest" description="Disordered" evidence="1">
    <location>
        <begin position="1294"/>
        <end position="1326"/>
    </location>
</feature>
<accession>A0A919LD13</accession>
<feature type="region of interest" description="Disordered" evidence="1">
    <location>
        <begin position="1341"/>
        <end position="1370"/>
    </location>
</feature>
<evidence type="ECO:0008006" key="4">
    <source>
        <dbReference type="Google" id="ProtNLM"/>
    </source>
</evidence>